<dbReference type="Gene3D" id="3.40.50.620">
    <property type="entry name" value="HUPs"/>
    <property type="match status" value="1"/>
</dbReference>
<keyword evidence="2 6" id="KW-0436">Ligase</keyword>
<dbReference type="GO" id="GO:0005737">
    <property type="term" value="C:cytoplasm"/>
    <property type="evidence" value="ECO:0007669"/>
    <property type="project" value="InterPro"/>
</dbReference>
<dbReference type="Pfam" id="PF02540">
    <property type="entry name" value="NAD_synthase"/>
    <property type="match status" value="1"/>
</dbReference>
<proteinExistence type="inferred from homology"/>
<evidence type="ECO:0000256" key="5">
    <source>
        <dbReference type="ARBA" id="ARBA00023027"/>
    </source>
</evidence>
<dbReference type="GO" id="GO:0008795">
    <property type="term" value="F:NAD+ synthase activity"/>
    <property type="evidence" value="ECO:0007669"/>
    <property type="project" value="UniProtKB-EC"/>
</dbReference>
<dbReference type="GO" id="GO:0003952">
    <property type="term" value="F:NAD+ synthase (glutamine-hydrolyzing) activity"/>
    <property type="evidence" value="ECO:0007669"/>
    <property type="project" value="InterPro"/>
</dbReference>
<dbReference type="PANTHER" id="PTHR23090">
    <property type="entry name" value="NH 3 /GLUTAMINE-DEPENDENT NAD + SYNTHETASE"/>
    <property type="match status" value="1"/>
</dbReference>
<dbReference type="PANTHER" id="PTHR23090:SF7">
    <property type="entry name" value="NH(3)-DEPENDENT NAD(+) SYNTHETASE"/>
    <property type="match status" value="1"/>
</dbReference>
<evidence type="ECO:0000313" key="10">
    <source>
        <dbReference type="Proteomes" id="UP000031802"/>
    </source>
</evidence>
<gene>
    <name evidence="9" type="ORF">DI53_0048</name>
</gene>
<dbReference type="InterPro" id="IPR003694">
    <property type="entry name" value="NAD_synthase"/>
</dbReference>
<evidence type="ECO:0000256" key="3">
    <source>
        <dbReference type="ARBA" id="ARBA00022741"/>
    </source>
</evidence>
<keyword evidence="4 6" id="KW-0067">ATP-binding</keyword>
<dbReference type="EC" id="6.3.1.5" evidence="7"/>
<reference evidence="10" key="1">
    <citation type="submission" date="2014-04" db="EMBL/GenBank/DDBJ databases">
        <title>Whole-Genome optical mapping and complete genome sequence of Sphingobacterium deserti sp. nov., a new spaces isolated from desert in the west of China.</title>
        <authorList>
            <person name="Teng C."/>
            <person name="Zhou Z."/>
            <person name="Li X."/>
            <person name="Chen M."/>
            <person name="Lin M."/>
            <person name="Wang L."/>
            <person name="Su S."/>
            <person name="Zhang C."/>
            <person name="Zhang W."/>
        </authorList>
    </citation>
    <scope>NUCLEOTIDE SEQUENCE [LARGE SCALE GENOMIC DNA]</scope>
    <source>
        <strain evidence="10">ACCC05744</strain>
    </source>
</reference>
<dbReference type="AlphaFoldDB" id="A0A0B8TCW1"/>
<dbReference type="STRING" id="1229276.DI53_0048"/>
<evidence type="ECO:0000256" key="6">
    <source>
        <dbReference type="RuleBase" id="RU003811"/>
    </source>
</evidence>
<dbReference type="eggNOG" id="COG0171">
    <property type="taxonomic scope" value="Bacteria"/>
</dbReference>
<comment type="similarity">
    <text evidence="6">Belongs to the NAD synthetase family.</text>
</comment>
<evidence type="ECO:0000256" key="7">
    <source>
        <dbReference type="RuleBase" id="RU003812"/>
    </source>
</evidence>
<keyword evidence="5 6" id="KW-0520">NAD</keyword>
<dbReference type="GO" id="GO:0004359">
    <property type="term" value="F:glutaminase activity"/>
    <property type="evidence" value="ECO:0007669"/>
    <property type="project" value="InterPro"/>
</dbReference>
<protein>
    <recommendedName>
        <fullName evidence="7">NH(3)-dependent NAD(+) synthetase</fullName>
        <ecNumber evidence="7">6.3.1.5</ecNumber>
    </recommendedName>
</protein>
<accession>A0A0B8TCW1</accession>
<dbReference type="InterPro" id="IPR014729">
    <property type="entry name" value="Rossmann-like_a/b/a_fold"/>
</dbReference>
<dbReference type="InterPro" id="IPR022310">
    <property type="entry name" value="NAD/GMP_synthase"/>
</dbReference>
<dbReference type="EMBL" id="JJMU01000001">
    <property type="protein sequence ID" value="KGE16215.1"/>
    <property type="molecule type" value="Genomic_DNA"/>
</dbReference>
<comment type="caution">
    <text evidence="9">The sequence shown here is derived from an EMBL/GenBank/DDBJ whole genome shotgun (WGS) entry which is preliminary data.</text>
</comment>
<feature type="domain" description="NAD/GMP synthase" evidence="8">
    <location>
        <begin position="18"/>
        <end position="247"/>
    </location>
</feature>
<evidence type="ECO:0000256" key="1">
    <source>
        <dbReference type="ARBA" id="ARBA00004790"/>
    </source>
</evidence>
<evidence type="ECO:0000313" key="9">
    <source>
        <dbReference type="EMBL" id="KGE16215.1"/>
    </source>
</evidence>
<evidence type="ECO:0000259" key="8">
    <source>
        <dbReference type="Pfam" id="PF02540"/>
    </source>
</evidence>
<dbReference type="PATRIC" id="fig|1229276.3.peg.52"/>
<dbReference type="Proteomes" id="UP000031802">
    <property type="component" value="Unassembled WGS sequence"/>
</dbReference>
<dbReference type="NCBIfam" id="TIGR00552">
    <property type="entry name" value="nadE"/>
    <property type="match status" value="1"/>
</dbReference>
<dbReference type="GO" id="GO:0005524">
    <property type="term" value="F:ATP binding"/>
    <property type="evidence" value="ECO:0007669"/>
    <property type="project" value="UniProtKB-KW"/>
</dbReference>
<dbReference type="SUPFAM" id="SSF52402">
    <property type="entry name" value="Adenine nucleotide alpha hydrolases-like"/>
    <property type="match status" value="1"/>
</dbReference>
<comment type="catalytic activity">
    <reaction evidence="7">
        <text>deamido-NAD(+) + NH4(+) + ATP = AMP + diphosphate + NAD(+) + H(+)</text>
        <dbReference type="Rhea" id="RHEA:21188"/>
        <dbReference type="ChEBI" id="CHEBI:15378"/>
        <dbReference type="ChEBI" id="CHEBI:28938"/>
        <dbReference type="ChEBI" id="CHEBI:30616"/>
        <dbReference type="ChEBI" id="CHEBI:33019"/>
        <dbReference type="ChEBI" id="CHEBI:57540"/>
        <dbReference type="ChEBI" id="CHEBI:58437"/>
        <dbReference type="ChEBI" id="CHEBI:456215"/>
        <dbReference type="EC" id="6.3.1.5"/>
    </reaction>
</comment>
<comment type="pathway">
    <text evidence="1">Cofactor biosynthesis; NAD(+) biosynthesis.</text>
</comment>
<sequence length="256" mass="28116">MIKSFVIKDDNVEQYATTIANWIADRVKSANRKGVVLGMSGGIDSSVVACLCHLAKVDTYLVMLPYGSDMNNSQSYQHALELINKFDFAYHIYDIQPAADALQVTNQDFLAKADATNVSFSLANIRPRVRMTYLYQLAQLGSRFVIGTGNMAEGTVGYFTKWGDGAVDLNPLAKLTKQEVYTLAKFLGVPDAIINKKPSAGLWEGQTDEDELGMSYAQIDSFILSGTSGDADIDEKIKQRFALSAHKFAAVPIFTE</sequence>
<name>A0A0B8TCW1_9SPHI</name>
<keyword evidence="10" id="KW-1185">Reference proteome</keyword>
<dbReference type="RefSeq" id="WP_206537970.1">
    <property type="nucleotide sequence ID" value="NZ_JJMU01000001.1"/>
</dbReference>
<evidence type="ECO:0000256" key="2">
    <source>
        <dbReference type="ARBA" id="ARBA00022598"/>
    </source>
</evidence>
<reference evidence="9 10" key="2">
    <citation type="journal article" date="2015" name="PLoS ONE">
        <title>Whole-Genome Optical Mapping and Finished Genome Sequence of Sphingobacterium deserti sp. nov., a New Species Isolated from the Western Desert of China.</title>
        <authorList>
            <person name="Teng C."/>
            <person name="Zhou Z."/>
            <person name="Molnar I."/>
            <person name="Li X."/>
            <person name="Tang R."/>
            <person name="Chen M."/>
            <person name="Wang L."/>
            <person name="Su S."/>
            <person name="Zhang W."/>
            <person name="Lin M."/>
        </authorList>
    </citation>
    <scope>NUCLEOTIDE SEQUENCE [LARGE SCALE GENOMIC DNA]</scope>
    <source>
        <strain evidence="10">ACCC05744</strain>
    </source>
</reference>
<evidence type="ECO:0000256" key="4">
    <source>
        <dbReference type="ARBA" id="ARBA00022840"/>
    </source>
</evidence>
<dbReference type="UniPathway" id="UPA00253"/>
<organism evidence="9 10">
    <name type="scientific">Sphingobacterium deserti</name>
    <dbReference type="NCBI Taxonomy" id="1229276"/>
    <lineage>
        <taxon>Bacteria</taxon>
        <taxon>Pseudomonadati</taxon>
        <taxon>Bacteroidota</taxon>
        <taxon>Sphingobacteriia</taxon>
        <taxon>Sphingobacteriales</taxon>
        <taxon>Sphingobacteriaceae</taxon>
        <taxon>Sphingobacterium</taxon>
    </lineage>
</organism>
<keyword evidence="3 6" id="KW-0547">Nucleotide-binding</keyword>
<dbReference type="CDD" id="cd00553">
    <property type="entry name" value="NAD_synthase"/>
    <property type="match status" value="1"/>
</dbReference>
<dbReference type="GO" id="GO:0009435">
    <property type="term" value="P:NAD+ biosynthetic process"/>
    <property type="evidence" value="ECO:0007669"/>
    <property type="project" value="UniProtKB-UniPathway"/>
</dbReference>